<feature type="non-terminal residue" evidence="3">
    <location>
        <position position="195"/>
    </location>
</feature>
<dbReference type="PROSITE" id="PS51832">
    <property type="entry name" value="HD_GYP"/>
    <property type="match status" value="1"/>
</dbReference>
<protein>
    <submittedName>
        <fullName evidence="3">Uncharacterized protein</fullName>
    </submittedName>
</protein>
<dbReference type="InterPro" id="IPR006674">
    <property type="entry name" value="HD_domain"/>
</dbReference>
<dbReference type="InterPro" id="IPR037522">
    <property type="entry name" value="HD_GYP_dom"/>
</dbReference>
<proteinExistence type="predicted"/>
<dbReference type="PANTHER" id="PTHR43155">
    <property type="entry name" value="CYCLIC DI-GMP PHOSPHODIESTERASE PA4108-RELATED"/>
    <property type="match status" value="1"/>
</dbReference>
<feature type="domain" description="HD" evidence="1">
    <location>
        <begin position="35"/>
        <end position="157"/>
    </location>
</feature>
<evidence type="ECO:0000313" key="3">
    <source>
        <dbReference type="EMBL" id="GAI82529.1"/>
    </source>
</evidence>
<dbReference type="CDD" id="cd00077">
    <property type="entry name" value="HDc"/>
    <property type="match status" value="1"/>
</dbReference>
<evidence type="ECO:0000259" key="2">
    <source>
        <dbReference type="PROSITE" id="PS51832"/>
    </source>
</evidence>
<dbReference type="SUPFAM" id="SSF109604">
    <property type="entry name" value="HD-domain/PDEase-like"/>
    <property type="match status" value="1"/>
</dbReference>
<dbReference type="PANTHER" id="PTHR43155:SF2">
    <property type="entry name" value="CYCLIC DI-GMP PHOSPHODIESTERASE PA4108"/>
    <property type="match status" value="1"/>
</dbReference>
<dbReference type="PROSITE" id="PS51831">
    <property type="entry name" value="HD"/>
    <property type="match status" value="1"/>
</dbReference>
<accession>X1TR84</accession>
<dbReference type="Gene3D" id="1.10.3210.10">
    <property type="entry name" value="Hypothetical protein af1432"/>
    <property type="match status" value="1"/>
</dbReference>
<name>X1TR84_9ZZZZ</name>
<sequence>AVAINNARLYQKIQDSYFEIVKALAQAIEAKDPYTHGHSARVMEYSVLIAQKMGLSEEEIESLRYAAILHDIGKIGVRGIVLNNPNGLTGEEYDEIKKHPLVGEGIIKPIELLQPIRPLIRHHHEWYNGKGYPDGLSGENIPLSARILVVADAYDAMKFERPYRKALTEETAIQELKQGSGTQFEPKIVEIFLEI</sequence>
<dbReference type="Pfam" id="PF13487">
    <property type="entry name" value="HD_5"/>
    <property type="match status" value="1"/>
</dbReference>
<feature type="non-terminal residue" evidence="3">
    <location>
        <position position="1"/>
    </location>
</feature>
<evidence type="ECO:0000259" key="1">
    <source>
        <dbReference type="PROSITE" id="PS51831"/>
    </source>
</evidence>
<dbReference type="InterPro" id="IPR003607">
    <property type="entry name" value="HD/PDEase_dom"/>
</dbReference>
<dbReference type="AlphaFoldDB" id="X1TR84"/>
<dbReference type="SMART" id="SM00471">
    <property type="entry name" value="HDc"/>
    <property type="match status" value="1"/>
</dbReference>
<gene>
    <name evidence="3" type="ORF">S12H4_12214</name>
</gene>
<reference evidence="3" key="1">
    <citation type="journal article" date="2014" name="Front. Microbiol.">
        <title>High frequency of phylogenetically diverse reductive dehalogenase-homologous genes in deep subseafloor sedimentary metagenomes.</title>
        <authorList>
            <person name="Kawai M."/>
            <person name="Futagami T."/>
            <person name="Toyoda A."/>
            <person name="Takaki Y."/>
            <person name="Nishi S."/>
            <person name="Hori S."/>
            <person name="Arai W."/>
            <person name="Tsubouchi T."/>
            <person name="Morono Y."/>
            <person name="Uchiyama I."/>
            <person name="Ito T."/>
            <person name="Fujiyama A."/>
            <person name="Inagaki F."/>
            <person name="Takami H."/>
        </authorList>
    </citation>
    <scope>NUCLEOTIDE SEQUENCE</scope>
    <source>
        <strain evidence="3">Expedition CK06-06</strain>
    </source>
</reference>
<organism evidence="3">
    <name type="scientific">marine sediment metagenome</name>
    <dbReference type="NCBI Taxonomy" id="412755"/>
    <lineage>
        <taxon>unclassified sequences</taxon>
        <taxon>metagenomes</taxon>
        <taxon>ecological metagenomes</taxon>
    </lineage>
</organism>
<dbReference type="EMBL" id="BARW01005720">
    <property type="protein sequence ID" value="GAI82529.1"/>
    <property type="molecule type" value="Genomic_DNA"/>
</dbReference>
<comment type="caution">
    <text evidence="3">The sequence shown here is derived from an EMBL/GenBank/DDBJ whole genome shotgun (WGS) entry which is preliminary data.</text>
</comment>
<feature type="domain" description="HD-GYP" evidence="2">
    <location>
        <begin position="13"/>
        <end position="195"/>
    </location>
</feature>